<dbReference type="Proteomes" id="UP001267426">
    <property type="component" value="Unassembled WGS sequence"/>
</dbReference>
<dbReference type="SUPFAM" id="SSF55874">
    <property type="entry name" value="ATPase domain of HSP90 chaperone/DNA topoisomerase II/histidine kinase"/>
    <property type="match status" value="1"/>
</dbReference>
<keyword evidence="6" id="KW-1185">Reference proteome</keyword>
<protein>
    <submittedName>
        <fullName evidence="5">Histidine kinase</fullName>
    </submittedName>
</protein>
<evidence type="ECO:0000256" key="2">
    <source>
        <dbReference type="ARBA" id="ARBA00022777"/>
    </source>
</evidence>
<dbReference type="PROSITE" id="PS50109">
    <property type="entry name" value="HIS_KIN"/>
    <property type="match status" value="1"/>
</dbReference>
<dbReference type="CDD" id="cd16917">
    <property type="entry name" value="HATPase_UhpB-NarQ-NarX-like"/>
    <property type="match status" value="1"/>
</dbReference>
<evidence type="ECO:0000256" key="3">
    <source>
        <dbReference type="ARBA" id="ARBA00023012"/>
    </source>
</evidence>
<keyword evidence="1" id="KW-0808">Transferase</keyword>
<dbReference type="PANTHER" id="PTHR24421">
    <property type="entry name" value="NITRATE/NITRITE SENSOR PROTEIN NARX-RELATED"/>
    <property type="match status" value="1"/>
</dbReference>
<dbReference type="Pfam" id="PF02518">
    <property type="entry name" value="HATPase_c"/>
    <property type="match status" value="1"/>
</dbReference>
<dbReference type="InterPro" id="IPR011712">
    <property type="entry name" value="Sig_transdc_His_kin_sub3_dim/P"/>
</dbReference>
<dbReference type="RefSeq" id="WP_311662560.1">
    <property type="nucleotide sequence ID" value="NZ_JAVRHT010000009.1"/>
</dbReference>
<keyword evidence="3" id="KW-0902">Two-component regulatory system</keyword>
<proteinExistence type="predicted"/>
<organism evidence="5 6">
    <name type="scientific">Rubrivirga litoralis</name>
    <dbReference type="NCBI Taxonomy" id="3075598"/>
    <lineage>
        <taxon>Bacteria</taxon>
        <taxon>Pseudomonadati</taxon>
        <taxon>Rhodothermota</taxon>
        <taxon>Rhodothermia</taxon>
        <taxon>Rhodothermales</taxon>
        <taxon>Rubricoccaceae</taxon>
        <taxon>Rubrivirga</taxon>
    </lineage>
</organism>
<evidence type="ECO:0000259" key="4">
    <source>
        <dbReference type="PROSITE" id="PS50109"/>
    </source>
</evidence>
<dbReference type="InterPro" id="IPR005467">
    <property type="entry name" value="His_kinase_dom"/>
</dbReference>
<dbReference type="GO" id="GO:0016301">
    <property type="term" value="F:kinase activity"/>
    <property type="evidence" value="ECO:0007669"/>
    <property type="project" value="UniProtKB-KW"/>
</dbReference>
<accession>A0ABU3BPK5</accession>
<dbReference type="EMBL" id="JAVRHT010000009">
    <property type="protein sequence ID" value="MDT0631217.1"/>
    <property type="molecule type" value="Genomic_DNA"/>
</dbReference>
<dbReference type="InterPro" id="IPR003594">
    <property type="entry name" value="HATPase_dom"/>
</dbReference>
<comment type="caution">
    <text evidence="5">The sequence shown here is derived from an EMBL/GenBank/DDBJ whole genome shotgun (WGS) entry which is preliminary data.</text>
</comment>
<dbReference type="Gene3D" id="1.20.5.1930">
    <property type="match status" value="1"/>
</dbReference>
<sequence>MPSLPRPAPLHAAHRALGQTARFLITTPEAGVEAALDVLGRALGARAVSFTPAPGGGVDALRPPATWTAPPDTATGTATTPFDVSVLTDGLLAGRLRVEVDAGDVPAEAYRDALAPLADVLGAHLERRGGEAADGAGWRVLDVHPAPTVVLVGGHVTYANRAAALLFGVAGGDALRGRALSDLQAAGEGNAAALDPAAGSEGGAVVVFHDDIEWTGAGRAVAGALEEQRERIGRDLHDSIGPLLTAVRMLSEGIAAPPRPDPSEDAETAGRIAVYAAEALDRVRDVGLGLAPPPFDAGGVAGALADLAAHVDALGPARCVFRRDGDADVDDPAVALQVYRVVQEATTNALRHAHAETVRIRLGRDGGDLVVEVVDDGVGFDADAPRSRSLGLENMAWRARSVGASLTVEGRPGAGTEVRLVLPLAAGGAAGGARDGGGG</sequence>
<evidence type="ECO:0000256" key="1">
    <source>
        <dbReference type="ARBA" id="ARBA00022679"/>
    </source>
</evidence>
<dbReference type="SMART" id="SM00387">
    <property type="entry name" value="HATPase_c"/>
    <property type="match status" value="1"/>
</dbReference>
<name>A0ABU3BPK5_9BACT</name>
<evidence type="ECO:0000313" key="6">
    <source>
        <dbReference type="Proteomes" id="UP001267426"/>
    </source>
</evidence>
<feature type="domain" description="Histidine kinase" evidence="4">
    <location>
        <begin position="337"/>
        <end position="426"/>
    </location>
</feature>
<keyword evidence="2 5" id="KW-0418">Kinase</keyword>
<dbReference type="InterPro" id="IPR036890">
    <property type="entry name" value="HATPase_C_sf"/>
</dbReference>
<dbReference type="Gene3D" id="3.30.565.10">
    <property type="entry name" value="Histidine kinase-like ATPase, C-terminal domain"/>
    <property type="match status" value="1"/>
</dbReference>
<gene>
    <name evidence="5" type="ORF">RM540_05585</name>
</gene>
<dbReference type="InterPro" id="IPR050482">
    <property type="entry name" value="Sensor_HK_TwoCompSys"/>
</dbReference>
<dbReference type="Pfam" id="PF07730">
    <property type="entry name" value="HisKA_3"/>
    <property type="match status" value="1"/>
</dbReference>
<evidence type="ECO:0000313" key="5">
    <source>
        <dbReference type="EMBL" id="MDT0631217.1"/>
    </source>
</evidence>
<reference evidence="5 6" key="1">
    <citation type="submission" date="2023-09" db="EMBL/GenBank/DDBJ databases">
        <authorList>
            <person name="Rey-Velasco X."/>
        </authorList>
    </citation>
    <scope>NUCLEOTIDE SEQUENCE [LARGE SCALE GENOMIC DNA]</scope>
    <source>
        <strain evidence="5 6">F394</strain>
    </source>
</reference>